<dbReference type="InterPro" id="IPR025962">
    <property type="entry name" value="SdpI/YhfL"/>
</dbReference>
<dbReference type="Pfam" id="PF07853">
    <property type="entry name" value="DUF1648"/>
    <property type="match status" value="1"/>
</dbReference>
<feature type="transmembrane region" description="Helical" evidence="1">
    <location>
        <begin position="113"/>
        <end position="131"/>
    </location>
</feature>
<keyword evidence="4" id="KW-1185">Reference proteome</keyword>
<dbReference type="InterPro" id="IPR012867">
    <property type="entry name" value="DUF1648"/>
</dbReference>
<dbReference type="Proteomes" id="UP000050417">
    <property type="component" value="Unassembled WGS sequence"/>
</dbReference>
<dbReference type="AlphaFoldDB" id="A0A0N8GPD4"/>
<evidence type="ECO:0000313" key="4">
    <source>
        <dbReference type="Proteomes" id="UP000050417"/>
    </source>
</evidence>
<evidence type="ECO:0000259" key="2">
    <source>
        <dbReference type="Pfam" id="PF07853"/>
    </source>
</evidence>
<dbReference type="STRING" id="1134406.ADN00_01720"/>
<keyword evidence="1" id="KW-1133">Transmembrane helix</keyword>
<dbReference type="RefSeq" id="WP_075061233.1">
    <property type="nucleotide sequence ID" value="NZ_LGCL01000004.1"/>
</dbReference>
<feature type="transmembrane region" description="Helical" evidence="1">
    <location>
        <begin position="163"/>
        <end position="181"/>
    </location>
</feature>
<dbReference type="PANTHER" id="PTHR37810">
    <property type="entry name" value="IMMUNITY PROTEIN SDPI"/>
    <property type="match status" value="1"/>
</dbReference>
<protein>
    <recommendedName>
        <fullName evidence="2">DUF1648 domain-containing protein</fullName>
    </recommendedName>
</protein>
<comment type="caution">
    <text evidence="3">The sequence shown here is derived from an EMBL/GenBank/DDBJ whole genome shotgun (WGS) entry which is preliminary data.</text>
</comment>
<feature type="transmembrane region" description="Helical" evidence="1">
    <location>
        <begin position="50"/>
        <end position="72"/>
    </location>
</feature>
<dbReference type="OrthoDB" id="9808690at2"/>
<keyword evidence="1" id="KW-0812">Transmembrane</keyword>
<proteinExistence type="predicted"/>
<dbReference type="EMBL" id="LGCL01000004">
    <property type="protein sequence ID" value="KPL80586.1"/>
    <property type="molecule type" value="Genomic_DNA"/>
</dbReference>
<dbReference type="PATRIC" id="fig|1134406.4.peg.1106"/>
<feature type="transmembrane region" description="Helical" evidence="1">
    <location>
        <begin position="84"/>
        <end position="107"/>
    </location>
</feature>
<dbReference type="InterPro" id="IPR026272">
    <property type="entry name" value="SdpI"/>
</dbReference>
<feature type="domain" description="DUF1648" evidence="2">
    <location>
        <begin position="12"/>
        <end position="60"/>
    </location>
</feature>
<reference evidence="3 4" key="1">
    <citation type="submission" date="2015-07" db="EMBL/GenBank/DDBJ databases">
        <title>Genome sequence of Ornatilinea apprima DSM 23815.</title>
        <authorList>
            <person name="Hemp J."/>
            <person name="Ward L.M."/>
            <person name="Pace L.A."/>
            <person name="Fischer W.W."/>
        </authorList>
    </citation>
    <scope>NUCLEOTIDE SEQUENCE [LARGE SCALE GENOMIC DNA]</scope>
    <source>
        <strain evidence="3 4">P3M-1</strain>
    </source>
</reference>
<dbReference type="PIRSF" id="PIRSF038959">
    <property type="entry name" value="SdpI"/>
    <property type="match status" value="1"/>
</dbReference>
<feature type="transmembrane region" description="Helical" evidence="1">
    <location>
        <begin position="187"/>
        <end position="208"/>
    </location>
</feature>
<gene>
    <name evidence="3" type="ORF">ADN00_01720</name>
</gene>
<sequence length="217" mass="24153">MKTKTTLIISLLIIALVFVSGWLVYSQMPGPVITHWNAQGQPDGYSSKTTAMVLMPLMMLFTSALLFGVPLIDPLRKNVESFRGIYNQTILVVNGFLLVVHVVSLAWNMGWRININVVMLVAVGLMLFLLGRLMSHARRNYFFGIRTPWTLSSDLVWEKTHRFGGKVFQVACGALLLGALIPDAAFAVIMLVVLGSALVPVVYSYVVWRQIEQQVGQ</sequence>
<keyword evidence="1" id="KW-0472">Membrane</keyword>
<name>A0A0N8GPD4_9CHLR</name>
<dbReference type="GO" id="GO:0009636">
    <property type="term" value="P:response to toxic substance"/>
    <property type="evidence" value="ECO:0007669"/>
    <property type="project" value="TreeGrafter"/>
</dbReference>
<organism evidence="3 4">
    <name type="scientific">Ornatilinea apprima</name>
    <dbReference type="NCBI Taxonomy" id="1134406"/>
    <lineage>
        <taxon>Bacteria</taxon>
        <taxon>Bacillati</taxon>
        <taxon>Chloroflexota</taxon>
        <taxon>Anaerolineae</taxon>
        <taxon>Anaerolineales</taxon>
        <taxon>Anaerolineaceae</taxon>
        <taxon>Ornatilinea</taxon>
    </lineage>
</organism>
<evidence type="ECO:0000256" key="1">
    <source>
        <dbReference type="SAM" id="Phobius"/>
    </source>
</evidence>
<dbReference type="Pfam" id="PF13630">
    <property type="entry name" value="SdpI"/>
    <property type="match status" value="1"/>
</dbReference>
<evidence type="ECO:0000313" key="3">
    <source>
        <dbReference type="EMBL" id="KPL80586.1"/>
    </source>
</evidence>
<dbReference type="PANTHER" id="PTHR37810:SF5">
    <property type="entry name" value="IMMUNITY PROTEIN SDPI"/>
    <property type="match status" value="1"/>
</dbReference>
<accession>A0A0N8GPD4</accession>